<dbReference type="PANTHER" id="PTHR42915">
    <property type="entry name" value="HYPOTHETICAL 460 KDA PROTEIN IN FEUA-SIGW INTERGENIC REGION [PRECURSOR]"/>
    <property type="match status" value="1"/>
</dbReference>
<evidence type="ECO:0000259" key="2">
    <source>
        <dbReference type="Pfam" id="PF20732"/>
    </source>
</evidence>
<sequence>MKKIIILCILFVGILKADIVMGAENYAEYMPLLKSKRVALVVNQSSLVEGEHLVDKLLREGVNITKIFAPEHGFRGNADAGEKVKDGRDKATKLPIISLYGKHKKPTKQDLQNVDIIVFDIQDVGVRFYTYLSTLHYVMEAGAENGIPLIILDRPNPNGNRIDGEILNFKYKSFVGLHPVPILYGMTIGEYGKMINGEGWLDGNLQANLKVIPLKNYKHDDFYYLPVKPSPNLPNELSIYLYPSLAFFEGTTFSVGRGTDMQFQIYGDPKYKKKDFSFIPVSMEGAKYPKHKHKTCYGVDLRSTLMDLSADIDLSYLIDAYKNYPNKDRFFLKNNFFDKLAGSNKLRKQIKAGMTPHEIKKSWEKGLNEFKEIRKKYLIYK</sequence>
<dbReference type="Gene3D" id="3.90.1150.140">
    <property type="match status" value="1"/>
</dbReference>
<dbReference type="GO" id="GO:0033922">
    <property type="term" value="F:peptidoglycan beta-N-acetylmuramidase activity"/>
    <property type="evidence" value="ECO:0007669"/>
    <property type="project" value="InterPro"/>
</dbReference>
<feature type="domain" description="Peptidoglycan beta-N-acetylmuramidase NamZ N-terminal" evidence="1">
    <location>
        <begin position="38"/>
        <end position="235"/>
    </location>
</feature>
<evidence type="ECO:0000259" key="1">
    <source>
        <dbReference type="Pfam" id="PF07075"/>
    </source>
</evidence>
<name>A0A1W1BWB0_9ZZZZ</name>
<dbReference type="Pfam" id="PF20732">
    <property type="entry name" value="NamZ_C"/>
    <property type="match status" value="1"/>
</dbReference>
<dbReference type="AlphaFoldDB" id="A0A1W1BWB0"/>
<feature type="domain" description="Peptidoglycan beta-N-acetylmuramidase NamZ C-terminal" evidence="2">
    <location>
        <begin position="240"/>
        <end position="380"/>
    </location>
</feature>
<proteinExistence type="predicted"/>
<dbReference type="PIRSF" id="PIRSF016719">
    <property type="entry name" value="UCP016719"/>
    <property type="match status" value="1"/>
</dbReference>
<dbReference type="InterPro" id="IPR048502">
    <property type="entry name" value="NamZ_N"/>
</dbReference>
<dbReference type="InterPro" id="IPR048503">
    <property type="entry name" value="NamZ_C"/>
</dbReference>
<accession>A0A1W1BWB0</accession>
<protein>
    <submittedName>
        <fullName evidence="3">Alternate gene name: yzbB</fullName>
    </submittedName>
</protein>
<reference evidence="3" key="1">
    <citation type="submission" date="2016-10" db="EMBL/GenBank/DDBJ databases">
        <authorList>
            <person name="de Groot N.N."/>
        </authorList>
    </citation>
    <scope>NUCLEOTIDE SEQUENCE</scope>
</reference>
<dbReference type="PANTHER" id="PTHR42915:SF1">
    <property type="entry name" value="PEPTIDOGLYCAN BETA-N-ACETYLMURAMIDASE NAMZ"/>
    <property type="match status" value="1"/>
</dbReference>
<dbReference type="InterPro" id="IPR008302">
    <property type="entry name" value="NamZ"/>
</dbReference>
<dbReference type="Pfam" id="PF07075">
    <property type="entry name" value="NamZ_N"/>
    <property type="match status" value="1"/>
</dbReference>
<dbReference type="EMBL" id="FPHE01000081">
    <property type="protein sequence ID" value="SFV57880.1"/>
    <property type="molecule type" value="Genomic_DNA"/>
</dbReference>
<organism evidence="3">
    <name type="scientific">hydrothermal vent metagenome</name>
    <dbReference type="NCBI Taxonomy" id="652676"/>
    <lineage>
        <taxon>unclassified sequences</taxon>
        <taxon>metagenomes</taxon>
        <taxon>ecological metagenomes</taxon>
    </lineage>
</organism>
<gene>
    <name evidence="3" type="ORF">MNB_SV-12-1138</name>
</gene>
<dbReference type="Gene3D" id="3.40.50.12170">
    <property type="entry name" value="Uncharacterised protein PF07075, DUF1343"/>
    <property type="match status" value="1"/>
</dbReference>
<evidence type="ECO:0000313" key="3">
    <source>
        <dbReference type="EMBL" id="SFV57880.1"/>
    </source>
</evidence>